<evidence type="ECO:0000313" key="2">
    <source>
        <dbReference type="Proteomes" id="UP000299102"/>
    </source>
</evidence>
<dbReference type="Proteomes" id="UP000299102">
    <property type="component" value="Unassembled WGS sequence"/>
</dbReference>
<evidence type="ECO:0000313" key="1">
    <source>
        <dbReference type="EMBL" id="GBP26491.1"/>
    </source>
</evidence>
<protein>
    <submittedName>
        <fullName evidence="1">Uncharacterized protein</fullName>
    </submittedName>
</protein>
<dbReference type="AlphaFoldDB" id="A0A4C1UJ36"/>
<organism evidence="1 2">
    <name type="scientific">Eumeta variegata</name>
    <name type="common">Bagworm moth</name>
    <name type="synonym">Eumeta japonica</name>
    <dbReference type="NCBI Taxonomy" id="151549"/>
    <lineage>
        <taxon>Eukaryota</taxon>
        <taxon>Metazoa</taxon>
        <taxon>Ecdysozoa</taxon>
        <taxon>Arthropoda</taxon>
        <taxon>Hexapoda</taxon>
        <taxon>Insecta</taxon>
        <taxon>Pterygota</taxon>
        <taxon>Neoptera</taxon>
        <taxon>Endopterygota</taxon>
        <taxon>Lepidoptera</taxon>
        <taxon>Glossata</taxon>
        <taxon>Ditrysia</taxon>
        <taxon>Tineoidea</taxon>
        <taxon>Psychidae</taxon>
        <taxon>Oiketicinae</taxon>
        <taxon>Eumeta</taxon>
    </lineage>
</organism>
<keyword evidence="2" id="KW-1185">Reference proteome</keyword>
<accession>A0A4C1UJ36</accession>
<name>A0A4C1UJ36_EUMVA</name>
<dbReference type="EMBL" id="BGZK01000181">
    <property type="protein sequence ID" value="GBP26491.1"/>
    <property type="molecule type" value="Genomic_DNA"/>
</dbReference>
<sequence length="131" mass="14116">MWDFYSLKPLPWDNSIVKAIAYDNHSTAALPDVKARTSKQTCTRVQCAKFGNFASRSCPPMASHASTSFTIHIDPVPVLVVALNPDLDLNPDSSSDVDSAAPTPIPLQLLVAVPLSSPIPILRSPVSYESI</sequence>
<gene>
    <name evidence="1" type="ORF">EVAR_85993_1</name>
</gene>
<reference evidence="1 2" key="1">
    <citation type="journal article" date="2019" name="Commun. Biol.">
        <title>The bagworm genome reveals a unique fibroin gene that provides high tensile strength.</title>
        <authorList>
            <person name="Kono N."/>
            <person name="Nakamura H."/>
            <person name="Ohtoshi R."/>
            <person name="Tomita M."/>
            <person name="Numata K."/>
            <person name="Arakawa K."/>
        </authorList>
    </citation>
    <scope>NUCLEOTIDE SEQUENCE [LARGE SCALE GENOMIC DNA]</scope>
</reference>
<proteinExistence type="predicted"/>
<comment type="caution">
    <text evidence="1">The sequence shown here is derived from an EMBL/GenBank/DDBJ whole genome shotgun (WGS) entry which is preliminary data.</text>
</comment>